<dbReference type="InterPro" id="IPR011009">
    <property type="entry name" value="Kinase-like_dom_sf"/>
</dbReference>
<protein>
    <submittedName>
        <fullName evidence="7">Kinase-like protein</fullName>
    </submittedName>
</protein>
<dbReference type="GO" id="GO:0004674">
    <property type="term" value="F:protein serine/threonine kinase activity"/>
    <property type="evidence" value="ECO:0007669"/>
    <property type="project" value="UniProtKB-KW"/>
</dbReference>
<dbReference type="AlphaFoldDB" id="A0A138ZYY6"/>
<dbReference type="SMART" id="SM00220">
    <property type="entry name" value="S_TKc"/>
    <property type="match status" value="1"/>
</dbReference>
<evidence type="ECO:0000256" key="1">
    <source>
        <dbReference type="ARBA" id="ARBA00022527"/>
    </source>
</evidence>
<dbReference type="Pfam" id="PF07714">
    <property type="entry name" value="PK_Tyr_Ser-Thr"/>
    <property type="match status" value="1"/>
</dbReference>
<keyword evidence="7" id="KW-0808">Transferase</keyword>
<dbReference type="Proteomes" id="UP000070544">
    <property type="component" value="Unassembled WGS sequence"/>
</dbReference>
<dbReference type="PROSITE" id="PS50011">
    <property type="entry name" value="PROTEIN_KINASE_DOM"/>
    <property type="match status" value="1"/>
</dbReference>
<reference evidence="7 8" key="1">
    <citation type="journal article" date="2015" name="Genome Biol. Evol.">
        <title>Phylogenomic analyses indicate that early fungi evolved digesting cell walls of algal ancestors of land plants.</title>
        <authorList>
            <person name="Chang Y."/>
            <person name="Wang S."/>
            <person name="Sekimoto S."/>
            <person name="Aerts A.L."/>
            <person name="Choi C."/>
            <person name="Clum A."/>
            <person name="LaButti K.M."/>
            <person name="Lindquist E.A."/>
            <person name="Yee Ngan C."/>
            <person name="Ohm R.A."/>
            <person name="Salamov A.A."/>
            <person name="Grigoriev I.V."/>
            <person name="Spatafora J.W."/>
            <person name="Berbee M.L."/>
        </authorList>
    </citation>
    <scope>NUCLEOTIDE SEQUENCE [LARGE SCALE GENOMIC DNA]</scope>
    <source>
        <strain evidence="7 8">JEL478</strain>
    </source>
</reference>
<evidence type="ECO:0000259" key="6">
    <source>
        <dbReference type="PROSITE" id="PS50011"/>
    </source>
</evidence>
<evidence type="ECO:0000256" key="3">
    <source>
        <dbReference type="ARBA" id="ARBA00022840"/>
    </source>
</evidence>
<dbReference type="InterPro" id="IPR000719">
    <property type="entry name" value="Prot_kinase_dom"/>
</dbReference>
<dbReference type="PROSITE" id="PS00108">
    <property type="entry name" value="PROTEIN_KINASE_ST"/>
    <property type="match status" value="1"/>
</dbReference>
<evidence type="ECO:0000256" key="2">
    <source>
        <dbReference type="ARBA" id="ARBA00022741"/>
    </source>
</evidence>
<comment type="similarity">
    <text evidence="5">Belongs to the protein kinase superfamily.</text>
</comment>
<sequence>MKRLLDNGTAPDSLVDLIRRCEDVGRVDGAVPPLFDEIIDGLHRIMADLIATPGQQPIDTPWIQEEHVTFIELIGRGGYGEVYLGTWDGKEVALKKVFRGDMGRDLYTAFAAEIEIWSGLKHENVLRLSGACLTTAFPFIVSPFMKYGTALSYLRSVPTTTYQRIKLMLDIARGMAYLHSVGLVHADLKASNVLVADDGTGLVCDFGYAKLESATRQKGADPSERVGTPRWMPPERLLEHTSNKEGDVYAMGMTAYEIWTLERPFGDVPDARLWSRIIDGDLRPCCDSTSVAMPAQLKSLIERCWAPEPKDRPSFEVVEQELQEILFVCPTDIPMPQEPRAVETITAKVAVKRTKRDELNLNVGDVIKVLGRFAGGLEFG</sequence>
<dbReference type="OMA" id="QTDNGQV"/>
<dbReference type="CDD" id="cd13999">
    <property type="entry name" value="STKc_MAP3K-like"/>
    <property type="match status" value="1"/>
</dbReference>
<dbReference type="PROSITE" id="PS00107">
    <property type="entry name" value="PROTEIN_KINASE_ATP"/>
    <property type="match status" value="1"/>
</dbReference>
<dbReference type="InterPro" id="IPR051681">
    <property type="entry name" value="Ser/Thr_Kinases-Pseudokinases"/>
</dbReference>
<dbReference type="SUPFAM" id="SSF56112">
    <property type="entry name" value="Protein kinase-like (PK-like)"/>
    <property type="match status" value="1"/>
</dbReference>
<dbReference type="PRINTS" id="PR00109">
    <property type="entry name" value="TYRKINASE"/>
</dbReference>
<accession>A0A138ZYY6</accession>
<evidence type="ECO:0000313" key="7">
    <source>
        <dbReference type="EMBL" id="KXS09719.1"/>
    </source>
</evidence>
<feature type="binding site" evidence="4">
    <location>
        <position position="95"/>
    </location>
    <ligand>
        <name>ATP</name>
        <dbReference type="ChEBI" id="CHEBI:30616"/>
    </ligand>
</feature>
<dbReference type="OrthoDB" id="5581784at2759"/>
<proteinExistence type="inferred from homology"/>
<gene>
    <name evidence="7" type="ORF">M427DRAFT_214907</name>
</gene>
<evidence type="ECO:0000256" key="5">
    <source>
        <dbReference type="RuleBase" id="RU000304"/>
    </source>
</evidence>
<evidence type="ECO:0000313" key="8">
    <source>
        <dbReference type="Proteomes" id="UP000070544"/>
    </source>
</evidence>
<name>A0A138ZYY6_GONPJ</name>
<keyword evidence="3 4" id="KW-0067">ATP-binding</keyword>
<dbReference type="STRING" id="1344416.A0A138ZYY6"/>
<keyword evidence="2 4" id="KW-0547">Nucleotide-binding</keyword>
<keyword evidence="1 5" id="KW-0723">Serine/threonine-protein kinase</keyword>
<dbReference type="InterPro" id="IPR017441">
    <property type="entry name" value="Protein_kinase_ATP_BS"/>
</dbReference>
<keyword evidence="8" id="KW-1185">Reference proteome</keyword>
<feature type="domain" description="Protein kinase" evidence="6">
    <location>
        <begin position="68"/>
        <end position="326"/>
    </location>
</feature>
<dbReference type="Gene3D" id="1.10.510.10">
    <property type="entry name" value="Transferase(Phosphotransferase) domain 1"/>
    <property type="match status" value="1"/>
</dbReference>
<dbReference type="EMBL" id="KQ965852">
    <property type="protein sequence ID" value="KXS09719.1"/>
    <property type="molecule type" value="Genomic_DNA"/>
</dbReference>
<evidence type="ECO:0000256" key="4">
    <source>
        <dbReference type="PROSITE-ProRule" id="PRU10141"/>
    </source>
</evidence>
<dbReference type="GO" id="GO:0005524">
    <property type="term" value="F:ATP binding"/>
    <property type="evidence" value="ECO:0007669"/>
    <property type="project" value="UniProtKB-UniRule"/>
</dbReference>
<dbReference type="InterPro" id="IPR008271">
    <property type="entry name" value="Ser/Thr_kinase_AS"/>
</dbReference>
<keyword evidence="7" id="KW-0418">Kinase</keyword>
<organism evidence="7 8">
    <name type="scientific">Gonapodya prolifera (strain JEL478)</name>
    <name type="common">Monoblepharis prolifera</name>
    <dbReference type="NCBI Taxonomy" id="1344416"/>
    <lineage>
        <taxon>Eukaryota</taxon>
        <taxon>Fungi</taxon>
        <taxon>Fungi incertae sedis</taxon>
        <taxon>Chytridiomycota</taxon>
        <taxon>Chytridiomycota incertae sedis</taxon>
        <taxon>Monoblepharidomycetes</taxon>
        <taxon>Monoblepharidales</taxon>
        <taxon>Gonapodyaceae</taxon>
        <taxon>Gonapodya</taxon>
    </lineage>
</organism>
<dbReference type="PANTHER" id="PTHR44329">
    <property type="entry name" value="SERINE/THREONINE-PROTEIN KINASE TNNI3K-RELATED"/>
    <property type="match status" value="1"/>
</dbReference>
<dbReference type="InterPro" id="IPR001245">
    <property type="entry name" value="Ser-Thr/Tyr_kinase_cat_dom"/>
</dbReference>